<feature type="compositionally biased region" description="Acidic residues" evidence="1">
    <location>
        <begin position="84"/>
        <end position="96"/>
    </location>
</feature>
<dbReference type="AlphaFoldDB" id="A0AAV7SLP8"/>
<evidence type="ECO:0000256" key="1">
    <source>
        <dbReference type="SAM" id="MobiDB-lite"/>
    </source>
</evidence>
<evidence type="ECO:0000313" key="3">
    <source>
        <dbReference type="Proteomes" id="UP001066276"/>
    </source>
</evidence>
<evidence type="ECO:0000313" key="2">
    <source>
        <dbReference type="EMBL" id="KAJ1165040.1"/>
    </source>
</evidence>
<sequence>MELDINKMESCSTDELRKLRREKGLKIPMYCPKLEYQIDLKAWEVVPRMQAALQEQAEEDYFATLENAEPWFHLTLELGIQEGDGPESDEKEEENDFSGAAEERGQTTEREYC</sequence>
<accession>A0AAV7SLP8</accession>
<comment type="caution">
    <text evidence="2">The sequence shown here is derived from an EMBL/GenBank/DDBJ whole genome shotgun (WGS) entry which is preliminary data.</text>
</comment>
<protein>
    <submittedName>
        <fullName evidence="2">Uncharacterized protein</fullName>
    </submittedName>
</protein>
<reference evidence="2" key="1">
    <citation type="journal article" date="2022" name="bioRxiv">
        <title>Sequencing and chromosome-scale assembly of the giantPleurodeles waltlgenome.</title>
        <authorList>
            <person name="Brown T."/>
            <person name="Elewa A."/>
            <person name="Iarovenko S."/>
            <person name="Subramanian E."/>
            <person name="Araus A.J."/>
            <person name="Petzold A."/>
            <person name="Susuki M."/>
            <person name="Suzuki K.-i.T."/>
            <person name="Hayashi T."/>
            <person name="Toyoda A."/>
            <person name="Oliveira C."/>
            <person name="Osipova E."/>
            <person name="Leigh N.D."/>
            <person name="Simon A."/>
            <person name="Yun M.H."/>
        </authorList>
    </citation>
    <scope>NUCLEOTIDE SEQUENCE</scope>
    <source>
        <strain evidence="2">20211129_DDA</strain>
        <tissue evidence="2">Liver</tissue>
    </source>
</reference>
<dbReference type="Proteomes" id="UP001066276">
    <property type="component" value="Chromosome 4_2"/>
</dbReference>
<keyword evidence="3" id="KW-1185">Reference proteome</keyword>
<feature type="region of interest" description="Disordered" evidence="1">
    <location>
        <begin position="80"/>
        <end position="113"/>
    </location>
</feature>
<dbReference type="EMBL" id="JANPWB010000008">
    <property type="protein sequence ID" value="KAJ1165040.1"/>
    <property type="molecule type" value="Genomic_DNA"/>
</dbReference>
<feature type="compositionally biased region" description="Basic and acidic residues" evidence="1">
    <location>
        <begin position="101"/>
        <end position="113"/>
    </location>
</feature>
<name>A0AAV7SLP8_PLEWA</name>
<organism evidence="2 3">
    <name type="scientific">Pleurodeles waltl</name>
    <name type="common">Iberian ribbed newt</name>
    <dbReference type="NCBI Taxonomy" id="8319"/>
    <lineage>
        <taxon>Eukaryota</taxon>
        <taxon>Metazoa</taxon>
        <taxon>Chordata</taxon>
        <taxon>Craniata</taxon>
        <taxon>Vertebrata</taxon>
        <taxon>Euteleostomi</taxon>
        <taxon>Amphibia</taxon>
        <taxon>Batrachia</taxon>
        <taxon>Caudata</taxon>
        <taxon>Salamandroidea</taxon>
        <taxon>Salamandridae</taxon>
        <taxon>Pleurodelinae</taxon>
        <taxon>Pleurodeles</taxon>
    </lineage>
</organism>
<gene>
    <name evidence="2" type="ORF">NDU88_005470</name>
</gene>
<proteinExistence type="predicted"/>